<comment type="similarity">
    <text evidence="1">Belongs to the protein kinase superfamily. CAMK Ser/Thr protein kinase family. PIM subfamily.</text>
</comment>
<evidence type="ECO:0000313" key="12">
    <source>
        <dbReference type="Proteomes" id="UP000824540"/>
    </source>
</evidence>
<dbReference type="InterPro" id="IPR011009">
    <property type="entry name" value="Kinase-like_dom_sf"/>
</dbReference>
<reference evidence="11" key="1">
    <citation type="thesis" date="2021" institute="BYU ScholarsArchive" country="Provo, UT, USA">
        <title>Applications of and Algorithms for Genome Assembly and Genomic Analyses with an Emphasis on Marine Teleosts.</title>
        <authorList>
            <person name="Pickett B.D."/>
        </authorList>
    </citation>
    <scope>NUCLEOTIDE SEQUENCE</scope>
    <source>
        <strain evidence="11">HI-2016</strain>
    </source>
</reference>
<keyword evidence="5" id="KW-0547">Nucleotide-binding</keyword>
<dbReference type="PROSITE" id="PS50011">
    <property type="entry name" value="PROTEIN_KINASE_DOM"/>
    <property type="match status" value="1"/>
</dbReference>
<evidence type="ECO:0000256" key="7">
    <source>
        <dbReference type="ARBA" id="ARBA00022840"/>
    </source>
</evidence>
<evidence type="ECO:0000256" key="2">
    <source>
        <dbReference type="ARBA" id="ARBA00012513"/>
    </source>
</evidence>
<evidence type="ECO:0000313" key="11">
    <source>
        <dbReference type="EMBL" id="KAG9335709.1"/>
    </source>
</evidence>
<evidence type="ECO:0000256" key="9">
    <source>
        <dbReference type="ARBA" id="ARBA00048679"/>
    </source>
</evidence>
<dbReference type="SMART" id="SM00220">
    <property type="entry name" value="S_TKc"/>
    <property type="match status" value="1"/>
</dbReference>
<keyword evidence="6" id="KW-0418">Kinase</keyword>
<dbReference type="PROSITE" id="PS00108">
    <property type="entry name" value="PROTEIN_KINASE_ST"/>
    <property type="match status" value="1"/>
</dbReference>
<protein>
    <recommendedName>
        <fullName evidence="2">non-specific serine/threonine protein kinase</fullName>
        <ecNumber evidence="2">2.7.11.1</ecNumber>
    </recommendedName>
</protein>
<dbReference type="InterPro" id="IPR000719">
    <property type="entry name" value="Prot_kinase_dom"/>
</dbReference>
<dbReference type="AlphaFoldDB" id="A0A8T2N5L9"/>
<evidence type="ECO:0000256" key="5">
    <source>
        <dbReference type="ARBA" id="ARBA00022741"/>
    </source>
</evidence>
<gene>
    <name evidence="11" type="ORF">JZ751_004223</name>
</gene>
<dbReference type="GO" id="GO:0004674">
    <property type="term" value="F:protein serine/threonine kinase activity"/>
    <property type="evidence" value="ECO:0007669"/>
    <property type="project" value="UniProtKB-KW"/>
</dbReference>
<organism evidence="11 12">
    <name type="scientific">Albula glossodonta</name>
    <name type="common">roundjaw bonefish</name>
    <dbReference type="NCBI Taxonomy" id="121402"/>
    <lineage>
        <taxon>Eukaryota</taxon>
        <taxon>Metazoa</taxon>
        <taxon>Chordata</taxon>
        <taxon>Craniata</taxon>
        <taxon>Vertebrata</taxon>
        <taxon>Euteleostomi</taxon>
        <taxon>Actinopterygii</taxon>
        <taxon>Neopterygii</taxon>
        <taxon>Teleostei</taxon>
        <taxon>Albuliformes</taxon>
        <taxon>Albulidae</taxon>
        <taxon>Albula</taxon>
    </lineage>
</organism>
<sequence length="211" mass="24286">MPTNRRTSDPKRKAEQANIEVPENLELKRSLQACLEEPQQESPKIYGDKPSHLKARHVALKYVRKCDDNEIELPGLEGPMPREVGLIKTVNNQSFHPNILKLHDWFDRPSSYVVAMEHPNPCKDLYSYCQDQGDVLNEDEACNITRQLLGPLQHCEDSGIVHRDVKLENILIQTDTKDIKLIDFGCGDRLKDTPYTEFSVQCEEITYRKIV</sequence>
<comment type="catalytic activity">
    <reaction evidence="8">
        <text>L-threonyl-[protein] + ATP = O-phospho-L-threonyl-[protein] + ADP + H(+)</text>
        <dbReference type="Rhea" id="RHEA:46608"/>
        <dbReference type="Rhea" id="RHEA-COMP:11060"/>
        <dbReference type="Rhea" id="RHEA-COMP:11605"/>
        <dbReference type="ChEBI" id="CHEBI:15378"/>
        <dbReference type="ChEBI" id="CHEBI:30013"/>
        <dbReference type="ChEBI" id="CHEBI:30616"/>
        <dbReference type="ChEBI" id="CHEBI:61977"/>
        <dbReference type="ChEBI" id="CHEBI:456216"/>
        <dbReference type="EC" id="2.7.11.1"/>
    </reaction>
</comment>
<proteinExistence type="inferred from homology"/>
<comment type="catalytic activity">
    <reaction evidence="9">
        <text>L-seryl-[protein] + ATP = O-phospho-L-seryl-[protein] + ADP + H(+)</text>
        <dbReference type="Rhea" id="RHEA:17989"/>
        <dbReference type="Rhea" id="RHEA-COMP:9863"/>
        <dbReference type="Rhea" id="RHEA-COMP:11604"/>
        <dbReference type="ChEBI" id="CHEBI:15378"/>
        <dbReference type="ChEBI" id="CHEBI:29999"/>
        <dbReference type="ChEBI" id="CHEBI:30616"/>
        <dbReference type="ChEBI" id="CHEBI:83421"/>
        <dbReference type="ChEBI" id="CHEBI:456216"/>
        <dbReference type="EC" id="2.7.11.1"/>
    </reaction>
</comment>
<feature type="domain" description="Protein kinase" evidence="10">
    <location>
        <begin position="1"/>
        <end position="211"/>
    </location>
</feature>
<dbReference type="PANTHER" id="PTHR22984:SF11">
    <property type="entry name" value="AURORA KINASE-RELATED"/>
    <property type="match status" value="1"/>
</dbReference>
<dbReference type="InterPro" id="IPR051138">
    <property type="entry name" value="PIM_Ser/Thr_kinase"/>
</dbReference>
<keyword evidence="7" id="KW-0067">ATP-binding</keyword>
<dbReference type="Pfam" id="PF00069">
    <property type="entry name" value="Pkinase"/>
    <property type="match status" value="1"/>
</dbReference>
<name>A0A8T2N5L9_9TELE</name>
<dbReference type="EMBL" id="JAFBMS010000112">
    <property type="protein sequence ID" value="KAG9335709.1"/>
    <property type="molecule type" value="Genomic_DNA"/>
</dbReference>
<dbReference type="Gene3D" id="3.30.200.20">
    <property type="entry name" value="Phosphorylase Kinase, domain 1"/>
    <property type="match status" value="1"/>
</dbReference>
<evidence type="ECO:0000256" key="1">
    <source>
        <dbReference type="ARBA" id="ARBA00005505"/>
    </source>
</evidence>
<dbReference type="OrthoDB" id="8596411at2759"/>
<keyword evidence="12" id="KW-1185">Reference proteome</keyword>
<dbReference type="PANTHER" id="PTHR22984">
    <property type="entry name" value="SERINE/THREONINE-PROTEIN KINASE PIM"/>
    <property type="match status" value="1"/>
</dbReference>
<dbReference type="InterPro" id="IPR008271">
    <property type="entry name" value="Ser/Thr_kinase_AS"/>
</dbReference>
<dbReference type="GO" id="GO:0005524">
    <property type="term" value="F:ATP binding"/>
    <property type="evidence" value="ECO:0007669"/>
    <property type="project" value="UniProtKB-KW"/>
</dbReference>
<evidence type="ECO:0000256" key="6">
    <source>
        <dbReference type="ARBA" id="ARBA00022777"/>
    </source>
</evidence>
<dbReference type="GO" id="GO:0005737">
    <property type="term" value="C:cytoplasm"/>
    <property type="evidence" value="ECO:0007669"/>
    <property type="project" value="TreeGrafter"/>
</dbReference>
<evidence type="ECO:0000256" key="4">
    <source>
        <dbReference type="ARBA" id="ARBA00022679"/>
    </source>
</evidence>
<evidence type="ECO:0000259" key="10">
    <source>
        <dbReference type="PROSITE" id="PS50011"/>
    </source>
</evidence>
<evidence type="ECO:0000256" key="3">
    <source>
        <dbReference type="ARBA" id="ARBA00022527"/>
    </source>
</evidence>
<keyword evidence="4" id="KW-0808">Transferase</keyword>
<dbReference type="EC" id="2.7.11.1" evidence="2"/>
<accession>A0A8T2N5L9</accession>
<dbReference type="GO" id="GO:0007346">
    <property type="term" value="P:regulation of mitotic cell cycle"/>
    <property type="evidence" value="ECO:0007669"/>
    <property type="project" value="TreeGrafter"/>
</dbReference>
<keyword evidence="3" id="KW-0723">Serine/threonine-protein kinase</keyword>
<dbReference type="SUPFAM" id="SSF56112">
    <property type="entry name" value="Protein kinase-like (PK-like)"/>
    <property type="match status" value="1"/>
</dbReference>
<dbReference type="GO" id="GO:0043066">
    <property type="term" value="P:negative regulation of apoptotic process"/>
    <property type="evidence" value="ECO:0007669"/>
    <property type="project" value="TreeGrafter"/>
</dbReference>
<dbReference type="Gene3D" id="1.10.510.10">
    <property type="entry name" value="Transferase(Phosphotransferase) domain 1"/>
    <property type="match status" value="1"/>
</dbReference>
<comment type="caution">
    <text evidence="11">The sequence shown here is derived from an EMBL/GenBank/DDBJ whole genome shotgun (WGS) entry which is preliminary data.</text>
</comment>
<evidence type="ECO:0000256" key="8">
    <source>
        <dbReference type="ARBA" id="ARBA00047899"/>
    </source>
</evidence>
<dbReference type="Proteomes" id="UP000824540">
    <property type="component" value="Unassembled WGS sequence"/>
</dbReference>